<evidence type="ECO:0000313" key="2">
    <source>
        <dbReference type="Proteomes" id="UP000320475"/>
    </source>
</evidence>
<gene>
    <name evidence="1" type="ORF">SeLEV6574_g07900</name>
</gene>
<dbReference type="EMBL" id="QEAM01000648">
    <property type="protein sequence ID" value="TPX37376.1"/>
    <property type="molecule type" value="Genomic_DNA"/>
</dbReference>
<comment type="caution">
    <text evidence="1">The sequence shown here is derived from an EMBL/GenBank/DDBJ whole genome shotgun (WGS) entry which is preliminary data.</text>
</comment>
<sequence length="101" mass="11518">KRIIENSCNRPGIERIVVEDTSIEAARVMIDVASMQVQTLDALTLDDLQQVYELSERYEVDSLPILVTDAVVKNILNEDTAFDLLDYSEERFIMHAMNGWA</sequence>
<feature type="non-terminal residue" evidence="1">
    <location>
        <position position="1"/>
    </location>
</feature>
<dbReference type="AlphaFoldDB" id="A0A507CH36"/>
<protein>
    <submittedName>
        <fullName evidence="1">Uncharacterized protein</fullName>
    </submittedName>
</protein>
<evidence type="ECO:0000313" key="1">
    <source>
        <dbReference type="EMBL" id="TPX37376.1"/>
    </source>
</evidence>
<organism evidence="1 2">
    <name type="scientific">Synchytrium endobioticum</name>
    <dbReference type="NCBI Taxonomy" id="286115"/>
    <lineage>
        <taxon>Eukaryota</taxon>
        <taxon>Fungi</taxon>
        <taxon>Fungi incertae sedis</taxon>
        <taxon>Chytridiomycota</taxon>
        <taxon>Chytridiomycota incertae sedis</taxon>
        <taxon>Chytridiomycetes</taxon>
        <taxon>Synchytriales</taxon>
        <taxon>Synchytriaceae</taxon>
        <taxon>Synchytrium</taxon>
    </lineage>
</organism>
<reference evidence="1 2" key="1">
    <citation type="journal article" date="2019" name="Sci. Rep.">
        <title>Comparative genomics of chytrid fungi reveal insights into the obligate biotrophic and pathogenic lifestyle of Synchytrium endobioticum.</title>
        <authorList>
            <person name="van de Vossenberg B.T.L.H."/>
            <person name="Warris S."/>
            <person name="Nguyen H.D.T."/>
            <person name="van Gent-Pelzer M.P.E."/>
            <person name="Joly D.L."/>
            <person name="van de Geest H.C."/>
            <person name="Bonants P.J.M."/>
            <person name="Smith D.S."/>
            <person name="Levesque C.A."/>
            <person name="van der Lee T.A.J."/>
        </authorList>
    </citation>
    <scope>NUCLEOTIDE SEQUENCE [LARGE SCALE GENOMIC DNA]</scope>
    <source>
        <strain evidence="1 2">LEV6574</strain>
    </source>
</reference>
<name>A0A507CH36_9FUNG</name>
<proteinExistence type="predicted"/>
<dbReference type="Proteomes" id="UP000320475">
    <property type="component" value="Unassembled WGS sequence"/>
</dbReference>
<accession>A0A507CH36</accession>